<organism evidence="1 2">
    <name type="scientific">Halovibrio variabilis</name>
    <dbReference type="NCBI Taxonomy" id="31910"/>
    <lineage>
        <taxon>Bacteria</taxon>
        <taxon>Pseudomonadati</taxon>
        <taxon>Pseudomonadota</taxon>
        <taxon>Gammaproteobacteria</taxon>
        <taxon>Oceanospirillales</taxon>
        <taxon>Halomonadaceae</taxon>
        <taxon>Halovibrio</taxon>
    </lineage>
</organism>
<dbReference type="RefSeq" id="WP_146872920.1">
    <property type="nucleotide sequence ID" value="NZ_BJXV01000002.1"/>
</dbReference>
<sequence>MNNLKKHNFLPQDQLNLAYSHEVIELNRYQRLSLSYLPFDQSVSRLMNAMAMECEHRLHNLQEVAKRMELDTCVDAGALMEPNFLNMNNDHFFVVDESMSRKTLVSAEESAKLSCVFFSWLLETNATPELHQSFFNFLKQKNNEYQVLYECGEQWGIVFPKTRLAM</sequence>
<evidence type="ECO:0000313" key="2">
    <source>
        <dbReference type="Proteomes" id="UP000321303"/>
    </source>
</evidence>
<dbReference type="AlphaFoldDB" id="A0A511UJP9"/>
<dbReference type="Proteomes" id="UP000321303">
    <property type="component" value="Unassembled WGS sequence"/>
</dbReference>
<gene>
    <name evidence="1" type="ORF">HVA01_04630</name>
</gene>
<comment type="caution">
    <text evidence="1">The sequence shown here is derived from an EMBL/GenBank/DDBJ whole genome shotgun (WGS) entry which is preliminary data.</text>
</comment>
<keyword evidence="2" id="KW-1185">Reference proteome</keyword>
<protein>
    <submittedName>
        <fullName evidence="1">Uncharacterized protein</fullName>
    </submittedName>
</protein>
<reference evidence="1 2" key="1">
    <citation type="submission" date="2019-07" db="EMBL/GenBank/DDBJ databases">
        <title>Whole genome shotgun sequence of Halomonas variabilis NBRC 102410.</title>
        <authorList>
            <person name="Hosoyama A."/>
            <person name="Uohara A."/>
            <person name="Ohji S."/>
            <person name="Ichikawa N."/>
        </authorList>
    </citation>
    <scope>NUCLEOTIDE SEQUENCE [LARGE SCALE GENOMIC DNA]</scope>
    <source>
        <strain evidence="1 2">NBRC 102410</strain>
    </source>
</reference>
<dbReference type="EMBL" id="BJXV01000002">
    <property type="protein sequence ID" value="GEN26817.1"/>
    <property type="molecule type" value="Genomic_DNA"/>
</dbReference>
<proteinExistence type="predicted"/>
<name>A0A511UJP9_9GAMM</name>
<evidence type="ECO:0000313" key="1">
    <source>
        <dbReference type="EMBL" id="GEN26817.1"/>
    </source>
</evidence>
<accession>A0A511UJP9</accession>
<dbReference type="OrthoDB" id="6161818at2"/>